<organism evidence="1 2">
    <name type="scientific">Brachionus plicatilis</name>
    <name type="common">Marine rotifer</name>
    <name type="synonym">Brachionus muelleri</name>
    <dbReference type="NCBI Taxonomy" id="10195"/>
    <lineage>
        <taxon>Eukaryota</taxon>
        <taxon>Metazoa</taxon>
        <taxon>Spiralia</taxon>
        <taxon>Gnathifera</taxon>
        <taxon>Rotifera</taxon>
        <taxon>Eurotatoria</taxon>
        <taxon>Monogononta</taxon>
        <taxon>Pseudotrocha</taxon>
        <taxon>Ploima</taxon>
        <taxon>Brachionidae</taxon>
        <taxon>Brachionus</taxon>
    </lineage>
</organism>
<dbReference type="EMBL" id="REGN01000860">
    <property type="protein sequence ID" value="RNA38532.1"/>
    <property type="molecule type" value="Genomic_DNA"/>
</dbReference>
<dbReference type="OrthoDB" id="10186912at2759"/>
<sequence length="253" mass="28932">MITKAKRLENSTPKFSGNTRNDVDDWLFKVQQGFISANIEEEKKLNAIVNFVSDLPLLILKKHIESQSNWISLENELKSTFRIINRDRKIRSELISLKNREGLSIENYVRLKESTKKGTRMSEFKKFSSVENKNKNEKIISSSVSFNSDDLESDKIYVLNDPSSEKKIPSIIDRNEGISMKIGLDSGATHSVMNQMTAISNKFEILRTYKRIKTATCIISEASGVTKPVEVDIGRNECISSFLIMMIMMFFLE</sequence>
<protein>
    <submittedName>
        <fullName evidence="1">Uncharacterized protein</fullName>
    </submittedName>
</protein>
<reference evidence="1 2" key="1">
    <citation type="journal article" date="2018" name="Sci. Rep.">
        <title>Genomic signatures of local adaptation to the degree of environmental predictability in rotifers.</title>
        <authorList>
            <person name="Franch-Gras L."/>
            <person name="Hahn C."/>
            <person name="Garcia-Roger E.M."/>
            <person name="Carmona M.J."/>
            <person name="Serra M."/>
            <person name="Gomez A."/>
        </authorList>
    </citation>
    <scope>NUCLEOTIDE SEQUENCE [LARGE SCALE GENOMIC DNA]</scope>
    <source>
        <strain evidence="1">HYR1</strain>
    </source>
</reference>
<comment type="caution">
    <text evidence="1">The sequence shown here is derived from an EMBL/GenBank/DDBJ whole genome shotgun (WGS) entry which is preliminary data.</text>
</comment>
<accession>A0A3M7SS68</accession>
<name>A0A3M7SS68_BRAPC</name>
<keyword evidence="2" id="KW-1185">Reference proteome</keyword>
<dbReference type="AlphaFoldDB" id="A0A3M7SS68"/>
<evidence type="ECO:0000313" key="1">
    <source>
        <dbReference type="EMBL" id="RNA38532.1"/>
    </source>
</evidence>
<evidence type="ECO:0000313" key="2">
    <source>
        <dbReference type="Proteomes" id="UP000276133"/>
    </source>
</evidence>
<gene>
    <name evidence="1" type="ORF">BpHYR1_016950</name>
</gene>
<proteinExistence type="predicted"/>
<dbReference type="Proteomes" id="UP000276133">
    <property type="component" value="Unassembled WGS sequence"/>
</dbReference>